<name>A0ABT8VI98_9BACL</name>
<sequence length="120" mass="13859">MKLDEQLKSLFDEVGERCPYKLAQHLGITLHYLDLGEHVCGFYQNSPLGGRYIVLNSCLDMDEMQTTTYLLLQHHQAHGELNLSLGWNDISTFKRVERESVKYLRMVVDAFLAIKAKKQT</sequence>
<dbReference type="Proteomes" id="UP001168883">
    <property type="component" value="Unassembled WGS sequence"/>
</dbReference>
<dbReference type="RefSeq" id="WP_216795624.1">
    <property type="nucleotide sequence ID" value="NZ_JAUMKJ010000044.1"/>
</dbReference>
<accession>A0ABT8VI98</accession>
<proteinExistence type="predicted"/>
<gene>
    <name evidence="1" type="ORF">Q3C12_26995</name>
</gene>
<comment type="caution">
    <text evidence="1">The sequence shown here is derived from an EMBL/GenBank/DDBJ whole genome shotgun (WGS) entry which is preliminary data.</text>
</comment>
<evidence type="ECO:0000313" key="2">
    <source>
        <dbReference type="Proteomes" id="UP001168883"/>
    </source>
</evidence>
<protein>
    <submittedName>
        <fullName evidence="1">Uncharacterized protein</fullName>
    </submittedName>
</protein>
<reference evidence="1" key="1">
    <citation type="submission" date="2023-07" db="EMBL/GenBank/DDBJ databases">
        <authorList>
            <person name="Aktuganov G."/>
            <person name="Boyko T."/>
            <person name="Delegan Y."/>
            <person name="Galimzianova N."/>
            <person name="Gilvanova E."/>
            <person name="Korobov V."/>
            <person name="Kuzmina L."/>
            <person name="Melentiev A."/>
            <person name="Milman P."/>
            <person name="Ryabova A."/>
            <person name="Stupak E."/>
            <person name="Yasakov T."/>
            <person name="Zharikova N."/>
            <person name="Zhurenko E."/>
        </authorList>
    </citation>
    <scope>NUCLEOTIDE SEQUENCE</scope>
    <source>
        <strain evidence="1">IB-739</strain>
    </source>
</reference>
<dbReference type="EMBL" id="JAUMKJ010000044">
    <property type="protein sequence ID" value="MDO3680664.1"/>
    <property type="molecule type" value="Genomic_DNA"/>
</dbReference>
<evidence type="ECO:0000313" key="1">
    <source>
        <dbReference type="EMBL" id="MDO3680664.1"/>
    </source>
</evidence>
<keyword evidence="2" id="KW-1185">Reference proteome</keyword>
<organism evidence="1 2">
    <name type="scientific">Paenibacillus ehimensis</name>
    <dbReference type="NCBI Taxonomy" id="79264"/>
    <lineage>
        <taxon>Bacteria</taxon>
        <taxon>Bacillati</taxon>
        <taxon>Bacillota</taxon>
        <taxon>Bacilli</taxon>
        <taxon>Bacillales</taxon>
        <taxon>Paenibacillaceae</taxon>
        <taxon>Paenibacillus</taxon>
    </lineage>
</organism>